<dbReference type="EMBL" id="JALLPB020000059">
    <property type="protein sequence ID" value="KAL3822665.1"/>
    <property type="molecule type" value="Genomic_DNA"/>
</dbReference>
<accession>A0ABD3SDQ5</accession>
<evidence type="ECO:0000256" key="3">
    <source>
        <dbReference type="SAM" id="SignalP"/>
    </source>
</evidence>
<dbReference type="InterPro" id="IPR000923">
    <property type="entry name" value="BlueCu_1"/>
</dbReference>
<name>A0ABD3SDQ5_9STRA</name>
<evidence type="ECO:0000259" key="4">
    <source>
        <dbReference type="Pfam" id="PF00127"/>
    </source>
</evidence>
<proteinExistence type="predicted"/>
<evidence type="ECO:0000313" key="6">
    <source>
        <dbReference type="Proteomes" id="UP001530377"/>
    </source>
</evidence>
<keyword evidence="3" id="KW-0732">Signal</keyword>
<dbReference type="GO" id="GO:0046872">
    <property type="term" value="F:metal ion binding"/>
    <property type="evidence" value="ECO:0007669"/>
    <property type="project" value="UniProtKB-KW"/>
</dbReference>
<gene>
    <name evidence="5" type="ORF">ACHAXA_001818</name>
</gene>
<sequence length="181" mass="19712">MQLWALYFFLALIRLAQSNHGLRPRTVHGTSIRTRASTAVVRFLAIVTLVAALASAQSTVVTDDGSRDDGKMLRQSSATIPTITVTTPADDPYAFNGMPASINAGTYKIKYINNSNIPHNFKIRGSSTAGFKATPICSNCTKTITVTFKRYLNGVLSPNRLYVCEPHKTFMKGTVTINPAI</sequence>
<keyword evidence="1" id="KW-0479">Metal-binding</keyword>
<dbReference type="SUPFAM" id="SSF49503">
    <property type="entry name" value="Cupredoxins"/>
    <property type="match status" value="1"/>
</dbReference>
<feature type="domain" description="Blue (type 1) copper" evidence="4">
    <location>
        <begin position="93"/>
        <end position="178"/>
    </location>
</feature>
<keyword evidence="6" id="KW-1185">Reference proteome</keyword>
<dbReference type="InterPro" id="IPR008972">
    <property type="entry name" value="Cupredoxin"/>
</dbReference>
<keyword evidence="2" id="KW-0186">Copper</keyword>
<organism evidence="5 6">
    <name type="scientific">Cyclostephanos tholiformis</name>
    <dbReference type="NCBI Taxonomy" id="382380"/>
    <lineage>
        <taxon>Eukaryota</taxon>
        <taxon>Sar</taxon>
        <taxon>Stramenopiles</taxon>
        <taxon>Ochrophyta</taxon>
        <taxon>Bacillariophyta</taxon>
        <taxon>Coscinodiscophyceae</taxon>
        <taxon>Thalassiosirophycidae</taxon>
        <taxon>Stephanodiscales</taxon>
        <taxon>Stephanodiscaceae</taxon>
        <taxon>Cyclostephanos</taxon>
    </lineage>
</organism>
<evidence type="ECO:0000256" key="1">
    <source>
        <dbReference type="ARBA" id="ARBA00022723"/>
    </source>
</evidence>
<dbReference type="AlphaFoldDB" id="A0ABD3SDQ5"/>
<dbReference type="Pfam" id="PF00127">
    <property type="entry name" value="Copper-bind"/>
    <property type="match status" value="1"/>
</dbReference>
<dbReference type="Gene3D" id="2.60.40.420">
    <property type="entry name" value="Cupredoxins - blue copper proteins"/>
    <property type="match status" value="1"/>
</dbReference>
<dbReference type="Proteomes" id="UP001530377">
    <property type="component" value="Unassembled WGS sequence"/>
</dbReference>
<protein>
    <recommendedName>
        <fullName evidence="4">Blue (type 1) copper domain-containing protein</fullName>
    </recommendedName>
</protein>
<feature type="chain" id="PRO_5044809493" description="Blue (type 1) copper domain-containing protein" evidence="3">
    <location>
        <begin position="19"/>
        <end position="181"/>
    </location>
</feature>
<reference evidence="5 6" key="1">
    <citation type="submission" date="2024-10" db="EMBL/GenBank/DDBJ databases">
        <title>Updated reference genomes for cyclostephanoid diatoms.</title>
        <authorList>
            <person name="Roberts W.R."/>
            <person name="Alverson A.J."/>
        </authorList>
    </citation>
    <scope>NUCLEOTIDE SEQUENCE [LARGE SCALE GENOMIC DNA]</scope>
    <source>
        <strain evidence="5 6">AJA228-03</strain>
    </source>
</reference>
<feature type="signal peptide" evidence="3">
    <location>
        <begin position="1"/>
        <end position="18"/>
    </location>
</feature>
<evidence type="ECO:0000313" key="5">
    <source>
        <dbReference type="EMBL" id="KAL3822665.1"/>
    </source>
</evidence>
<evidence type="ECO:0000256" key="2">
    <source>
        <dbReference type="ARBA" id="ARBA00023008"/>
    </source>
</evidence>
<comment type="caution">
    <text evidence="5">The sequence shown here is derived from an EMBL/GenBank/DDBJ whole genome shotgun (WGS) entry which is preliminary data.</text>
</comment>